<keyword evidence="3" id="KW-1185">Reference proteome</keyword>
<feature type="domain" description="Allophanate hydrolase C-terminal" evidence="1">
    <location>
        <begin position="1"/>
        <end position="75"/>
    </location>
</feature>
<dbReference type="GO" id="GO:0016787">
    <property type="term" value="F:hydrolase activity"/>
    <property type="evidence" value="ECO:0007669"/>
    <property type="project" value="UniProtKB-KW"/>
</dbReference>
<dbReference type="EMBL" id="PGTB01000269">
    <property type="protein sequence ID" value="PJE33971.1"/>
    <property type="molecule type" value="Genomic_DNA"/>
</dbReference>
<dbReference type="Gene3D" id="3.10.490.10">
    <property type="entry name" value="Gamma-glutamyl cyclotransferase-like"/>
    <property type="match status" value="1"/>
</dbReference>
<evidence type="ECO:0000313" key="3">
    <source>
        <dbReference type="Proteomes" id="UP000231553"/>
    </source>
</evidence>
<accession>A0A2M8ITX3</accession>
<dbReference type="InterPro" id="IPR053844">
    <property type="entry name" value="AH_C"/>
</dbReference>
<dbReference type="AlphaFoldDB" id="A0A2M8ITX3"/>
<name>A0A2M8ITX3_9RHOB</name>
<gene>
    <name evidence="2" type="ORF">CVM52_24715</name>
</gene>
<protein>
    <submittedName>
        <fullName evidence="2">Allophanate hydrolase</fullName>
    </submittedName>
</protein>
<keyword evidence="2" id="KW-0378">Hydrolase</keyword>
<feature type="non-terminal residue" evidence="2">
    <location>
        <position position="1"/>
    </location>
</feature>
<evidence type="ECO:0000259" key="1">
    <source>
        <dbReference type="Pfam" id="PF21986"/>
    </source>
</evidence>
<evidence type="ECO:0000313" key="2">
    <source>
        <dbReference type="EMBL" id="PJE33971.1"/>
    </source>
</evidence>
<sequence length="80" mass="8200">RPGLVRRRDGAAIAVEVWALPEAEVGSFLAGIPSPLGLGTLTLADGSSPKGFLCEAFATAGAEDVTHLGDWRRVLAEAAA</sequence>
<dbReference type="Pfam" id="PF21986">
    <property type="entry name" value="AH_C"/>
    <property type="match status" value="1"/>
</dbReference>
<comment type="caution">
    <text evidence="2">The sequence shown here is derived from an EMBL/GenBank/DDBJ whole genome shotgun (WGS) entry which is preliminary data.</text>
</comment>
<dbReference type="Proteomes" id="UP000231553">
    <property type="component" value="Unassembled WGS sequence"/>
</dbReference>
<reference evidence="2 3" key="1">
    <citation type="journal article" date="2018" name="Int. J. Syst. Evol. Microbiol.">
        <title>Pseudooceanicola lipolyticus sp. nov., a marine alphaproteobacterium, reclassification of Oceanicola flagellatus as Pseudooceanicola flagellatus comb. nov. and emended description of the genus Pseudooceanicola.</title>
        <authorList>
            <person name="Huang M.-M."/>
            <person name="Guo L.-L."/>
            <person name="Wu Y.-H."/>
            <person name="Lai Q.-L."/>
            <person name="Shao Z.-Z."/>
            <person name="Wang C.-S."/>
            <person name="Wu M."/>
            <person name="Xu X.-W."/>
        </authorList>
    </citation>
    <scope>NUCLEOTIDE SEQUENCE [LARGE SCALE GENOMIC DNA]</scope>
    <source>
        <strain evidence="2 3">157</strain>
    </source>
</reference>
<proteinExistence type="predicted"/>
<organism evidence="2 3">
    <name type="scientific">Pseudooceanicola lipolyticus</name>
    <dbReference type="NCBI Taxonomy" id="2029104"/>
    <lineage>
        <taxon>Bacteria</taxon>
        <taxon>Pseudomonadati</taxon>
        <taxon>Pseudomonadota</taxon>
        <taxon>Alphaproteobacteria</taxon>
        <taxon>Rhodobacterales</taxon>
        <taxon>Paracoccaceae</taxon>
        <taxon>Pseudooceanicola</taxon>
    </lineage>
</organism>